<reference evidence="1" key="1">
    <citation type="submission" date="2015-10" db="EMBL/GenBank/DDBJ databases">
        <authorList>
            <person name="Gilbert D.G."/>
        </authorList>
    </citation>
    <scope>NUCLEOTIDE SEQUENCE</scope>
</reference>
<gene>
    <name evidence="1" type="ORF">MGWOODY_Clf1289</name>
</gene>
<proteinExistence type="predicted"/>
<dbReference type="AlphaFoldDB" id="A0A170QA90"/>
<organism evidence="1">
    <name type="scientific">hydrothermal vent metagenome</name>
    <dbReference type="NCBI Taxonomy" id="652676"/>
    <lineage>
        <taxon>unclassified sequences</taxon>
        <taxon>metagenomes</taxon>
        <taxon>ecological metagenomes</taxon>
    </lineage>
</organism>
<evidence type="ECO:0000313" key="1">
    <source>
        <dbReference type="EMBL" id="CUV02603.1"/>
    </source>
</evidence>
<sequence length="276" mass="29992">MDVIFDRGDSQNPKGHALLYFRVDTEPDKVYATYVVTLPVKSDLTKYVPPFLASHLGNMPLSDLSAFAMPPVPEGIGSFAELERMSQLREDDLVYGGNMFSFDLARMMEMATEAVQVYSGLCSDALAMSSTPAEGAAAAIGEELIETLESAGSAAPEPEPEPELDGSLNVNEVLFSFMSESDKLGELSKLLGQLRFAVDGSDQANAGEVSAEITVLARHLPDNFRVNDLLEVARDNSERSSQLAKLYIDRCFRLSAGEEGAADELAIQIQLLRDQD</sequence>
<protein>
    <submittedName>
        <fullName evidence="1">Uncharacterized protein</fullName>
    </submittedName>
</protein>
<dbReference type="EMBL" id="FAXA01000278">
    <property type="protein sequence ID" value="CUV02603.1"/>
    <property type="molecule type" value="Genomic_DNA"/>
</dbReference>
<name>A0A170QA90_9ZZZZ</name>
<accession>A0A170QA90</accession>